<accession>A0A220TZ33</accession>
<feature type="compositionally biased region" description="Basic and acidic residues" evidence="1">
    <location>
        <begin position="1"/>
        <end position="22"/>
    </location>
</feature>
<evidence type="ECO:0000313" key="4">
    <source>
        <dbReference type="EMBL" id="ASK60961.1"/>
    </source>
</evidence>
<feature type="region of interest" description="Disordered" evidence="1">
    <location>
        <begin position="1"/>
        <end position="49"/>
    </location>
</feature>
<keyword evidence="2" id="KW-1133">Transmembrane helix</keyword>
<evidence type="ECO:0000256" key="2">
    <source>
        <dbReference type="SAM" id="Phobius"/>
    </source>
</evidence>
<reference evidence="4 5" key="1">
    <citation type="submission" date="2017-07" db="EMBL/GenBank/DDBJ databases">
        <title>Virgibacillus sp. LM2416.</title>
        <authorList>
            <person name="Tak E.J."/>
            <person name="Bae J.-W."/>
        </authorList>
    </citation>
    <scope>NUCLEOTIDE SEQUENCE [LARGE SCALE GENOMIC DNA]</scope>
    <source>
        <strain evidence="4 5">LM2416</strain>
    </source>
</reference>
<evidence type="ECO:0000259" key="3">
    <source>
        <dbReference type="Pfam" id="PF14257"/>
    </source>
</evidence>
<dbReference type="InterPro" id="IPR025645">
    <property type="entry name" value="DUF4349"/>
</dbReference>
<gene>
    <name evidence="4" type="ORF">CFK37_01415</name>
</gene>
<keyword evidence="2" id="KW-0472">Membrane</keyword>
<protein>
    <recommendedName>
        <fullName evidence="3">DUF4349 domain-containing protein</fullName>
    </recommendedName>
</protein>
<dbReference type="Pfam" id="PF14257">
    <property type="entry name" value="DUF4349"/>
    <property type="match status" value="1"/>
</dbReference>
<dbReference type="KEGG" id="vil:CFK37_01415"/>
<keyword evidence="5" id="KW-1185">Reference proteome</keyword>
<dbReference type="Proteomes" id="UP000198312">
    <property type="component" value="Chromosome"/>
</dbReference>
<keyword evidence="2" id="KW-0812">Transmembrane</keyword>
<organism evidence="4 5">
    <name type="scientific">Virgibacillus phasianinus</name>
    <dbReference type="NCBI Taxonomy" id="2017483"/>
    <lineage>
        <taxon>Bacteria</taxon>
        <taxon>Bacillati</taxon>
        <taxon>Bacillota</taxon>
        <taxon>Bacilli</taxon>
        <taxon>Bacillales</taxon>
        <taxon>Bacillaceae</taxon>
        <taxon>Virgibacillus</taxon>
    </lineage>
</organism>
<name>A0A220TZ33_9BACI</name>
<dbReference type="EMBL" id="CP022315">
    <property type="protein sequence ID" value="ASK60961.1"/>
    <property type="molecule type" value="Genomic_DNA"/>
</dbReference>
<evidence type="ECO:0000256" key="1">
    <source>
        <dbReference type="SAM" id="MobiDB-lite"/>
    </source>
</evidence>
<feature type="domain" description="DUF4349" evidence="3">
    <location>
        <begin position="56"/>
        <end position="271"/>
    </location>
</feature>
<evidence type="ECO:0000313" key="5">
    <source>
        <dbReference type="Proteomes" id="UP000198312"/>
    </source>
</evidence>
<feature type="compositionally biased region" description="Basic and acidic residues" evidence="1">
    <location>
        <begin position="39"/>
        <end position="49"/>
    </location>
</feature>
<proteinExistence type="predicted"/>
<feature type="compositionally biased region" description="Polar residues" evidence="1">
    <location>
        <begin position="23"/>
        <end position="38"/>
    </location>
</feature>
<dbReference type="AlphaFoldDB" id="A0A220TZ33"/>
<feature type="transmembrane region" description="Helical" evidence="2">
    <location>
        <begin position="242"/>
        <end position="275"/>
    </location>
</feature>
<sequence length="282" mass="31617">MSDSADKAAVSTEEKVTVEGKDSNTGTNDIENGQQGNSSEEKDANSKEDQLTQVNRKIIYTANLRIEVKDFKNALHDIQTQVTDRGGYIVESNRYGDTEEGSTNGQLTARIPQDGFQSFIQFVEKGSSKVLESSVSGQDVTEEYIDLKSRLKSKHVVEKRLISFMEQAEKTEDLLSISEDLAKVQRGIEEITGRMKYLRNKTDLATVTIQIEENNVKLSGISEDELNTWEKTKQQFLKSINFIISVLSGLVVFLIGNLPLLIVLGCIGLIIFFIVRRSRNNR</sequence>